<dbReference type="EMBL" id="CAJNOR010002208">
    <property type="protein sequence ID" value="CAF1262855.1"/>
    <property type="molecule type" value="Genomic_DNA"/>
</dbReference>
<dbReference type="Proteomes" id="UP000663828">
    <property type="component" value="Unassembled WGS sequence"/>
</dbReference>
<gene>
    <name evidence="5" type="ORF">XAT740_LOCUS26873</name>
</gene>
<evidence type="ECO:0000313" key="5">
    <source>
        <dbReference type="EMBL" id="CAF1262855.1"/>
    </source>
</evidence>
<feature type="transmembrane region" description="Helical" evidence="3">
    <location>
        <begin position="285"/>
        <end position="309"/>
    </location>
</feature>
<evidence type="ECO:0000313" key="6">
    <source>
        <dbReference type="Proteomes" id="UP000663828"/>
    </source>
</evidence>
<feature type="transmembrane region" description="Helical" evidence="3">
    <location>
        <begin position="714"/>
        <end position="736"/>
    </location>
</feature>
<dbReference type="AlphaFoldDB" id="A0A815AWS2"/>
<name>A0A815AWS2_ADIRI</name>
<keyword evidence="3" id="KW-1133">Transmembrane helix</keyword>
<dbReference type="InterPro" id="IPR036259">
    <property type="entry name" value="MFS_trans_sf"/>
</dbReference>
<reference evidence="5" key="1">
    <citation type="submission" date="2021-02" db="EMBL/GenBank/DDBJ databases">
        <authorList>
            <person name="Nowell W R."/>
        </authorList>
    </citation>
    <scope>NUCLEOTIDE SEQUENCE</scope>
</reference>
<dbReference type="SUPFAM" id="SSF103473">
    <property type="entry name" value="MFS general substrate transporter"/>
    <property type="match status" value="1"/>
</dbReference>
<feature type="compositionally biased region" description="Polar residues" evidence="2">
    <location>
        <begin position="767"/>
        <end position="778"/>
    </location>
</feature>
<feature type="transmembrane region" description="Helical" evidence="3">
    <location>
        <begin position="382"/>
        <end position="402"/>
    </location>
</feature>
<keyword evidence="3" id="KW-0812">Transmembrane</keyword>
<dbReference type="PANTHER" id="PTHR11328">
    <property type="entry name" value="MAJOR FACILITATOR SUPERFAMILY DOMAIN-CONTAINING PROTEIN"/>
    <property type="match status" value="1"/>
</dbReference>
<proteinExistence type="inferred from homology"/>
<comment type="caution">
    <text evidence="5">The sequence shown here is derived from an EMBL/GenBank/DDBJ whole genome shotgun (WGS) entry which is preliminary data.</text>
</comment>
<evidence type="ECO:0000256" key="3">
    <source>
        <dbReference type="SAM" id="Phobius"/>
    </source>
</evidence>
<dbReference type="CDD" id="cd02440">
    <property type="entry name" value="AdoMet_MTases"/>
    <property type="match status" value="1"/>
</dbReference>
<dbReference type="GO" id="GO:0005886">
    <property type="term" value="C:plasma membrane"/>
    <property type="evidence" value="ECO:0007669"/>
    <property type="project" value="TreeGrafter"/>
</dbReference>
<feature type="transmembrane region" description="Helical" evidence="3">
    <location>
        <begin position="605"/>
        <end position="623"/>
    </location>
</feature>
<keyword evidence="3" id="KW-0472">Membrane</keyword>
<sequence>MSSTVECYDAWSSTYDSDGNILQLLDNDAFEEIAQPLLNLNQNKLCCELGCGTGRNTIKILSSKWLVIAVDISTSMMAKAQQRVKQLDETRASSISWIIHDLNGNDELFINESSVDAIISTLVIEHIVSLDQFFQTIFRILKKSDDSWVFITAMHPNMYRAGSQAGFVDATTGQKQCGVSFDHSIQDIVQAAAKVNLTVTKYLEKGVNNEEHANQLGSRAKKWLGMNIHASFLFKLQKRLTDSPPPPYTITDQNGNIDRNEDNNESSDESTKSDSFVNLSIWSKLAYASVGLPYSMQLSIMAFYINYFLLDVAKVSPNYNAVILFTSRVIDGLTDPIGGYLFSRFSFRWGKMRPWIFFASPLVAICYFGVWCLPNFSEGGKFAYYLALHSLLWTFMTASRIPHTALTVYLTLDQNERDQLTKYRTLLEAGGLLLSIVFHSGIMTLFKVPKELCSHCENSTVIDQLNDSITEFIENSTTATTTDSANVAGAYMTSAGIVAILCIVTAVILFFGVREVVDVIPTSETSFLHGFKMILQYKPFLILTAATVASILATQSIQSVLELYLNHVKGNRTIFPFLAGALIVSTMILLFVWSIIMRKIGKKMSFFIGNVCLLPTIIIILIKESPIELLFAAAILGANTVACGYVMPWAMLPECIDAFMLETGRRPVEIFYTFFFLGAKLVQALYAGVVQLALGASGFNAKCCNQPESVLLTLRMLMGAVPGGIMVISTICLYFYSIDDKRAKEIQFELKQMRAKQPEEGLIDGLSDTSSDSEMTHF</sequence>
<protein>
    <recommendedName>
        <fullName evidence="4">Methyltransferase type 12 domain-containing protein</fullName>
    </recommendedName>
</protein>
<organism evidence="5 6">
    <name type="scientific">Adineta ricciae</name>
    <name type="common">Rotifer</name>
    <dbReference type="NCBI Taxonomy" id="249248"/>
    <lineage>
        <taxon>Eukaryota</taxon>
        <taxon>Metazoa</taxon>
        <taxon>Spiralia</taxon>
        <taxon>Gnathifera</taxon>
        <taxon>Rotifera</taxon>
        <taxon>Eurotatoria</taxon>
        <taxon>Bdelloidea</taxon>
        <taxon>Adinetida</taxon>
        <taxon>Adinetidae</taxon>
        <taxon>Adineta</taxon>
    </lineage>
</organism>
<dbReference type="InterPro" id="IPR013217">
    <property type="entry name" value="Methyltransf_12"/>
</dbReference>
<evidence type="ECO:0000256" key="1">
    <source>
        <dbReference type="ARBA" id="ARBA00008335"/>
    </source>
</evidence>
<feature type="transmembrane region" description="Helical" evidence="3">
    <location>
        <begin position="574"/>
        <end position="593"/>
    </location>
</feature>
<dbReference type="PANTHER" id="PTHR11328:SF24">
    <property type="entry name" value="MAJOR FACILITATOR SUPERFAMILY (MFS) PROFILE DOMAIN-CONTAINING PROTEIN"/>
    <property type="match status" value="1"/>
</dbReference>
<dbReference type="Pfam" id="PF13347">
    <property type="entry name" value="MFS_2"/>
    <property type="match status" value="1"/>
</dbReference>
<evidence type="ECO:0000259" key="4">
    <source>
        <dbReference type="Pfam" id="PF08242"/>
    </source>
</evidence>
<dbReference type="InterPro" id="IPR039672">
    <property type="entry name" value="MFS_2"/>
</dbReference>
<dbReference type="Gene3D" id="1.20.1250.20">
    <property type="entry name" value="MFS general substrate transporter like domains"/>
    <property type="match status" value="1"/>
</dbReference>
<dbReference type="Pfam" id="PF08242">
    <property type="entry name" value="Methyltransf_12"/>
    <property type="match status" value="1"/>
</dbReference>
<dbReference type="SUPFAM" id="SSF53335">
    <property type="entry name" value="S-adenosyl-L-methionine-dependent methyltransferases"/>
    <property type="match status" value="1"/>
</dbReference>
<feature type="transmembrane region" description="Helical" evidence="3">
    <location>
        <begin position="670"/>
        <end position="694"/>
    </location>
</feature>
<feature type="transmembrane region" description="Helical" evidence="3">
    <location>
        <begin position="490"/>
        <end position="513"/>
    </location>
</feature>
<feature type="region of interest" description="Disordered" evidence="2">
    <location>
        <begin position="243"/>
        <end position="272"/>
    </location>
</feature>
<evidence type="ECO:0000256" key="2">
    <source>
        <dbReference type="SAM" id="MobiDB-lite"/>
    </source>
</evidence>
<feature type="transmembrane region" description="Helical" evidence="3">
    <location>
        <begin position="355"/>
        <end position="376"/>
    </location>
</feature>
<dbReference type="GO" id="GO:0015293">
    <property type="term" value="F:symporter activity"/>
    <property type="evidence" value="ECO:0007669"/>
    <property type="project" value="InterPro"/>
</dbReference>
<dbReference type="InterPro" id="IPR029063">
    <property type="entry name" value="SAM-dependent_MTases_sf"/>
</dbReference>
<feature type="region of interest" description="Disordered" evidence="2">
    <location>
        <begin position="759"/>
        <end position="778"/>
    </location>
</feature>
<comment type="similarity">
    <text evidence="1">Belongs to the major facilitator superfamily.</text>
</comment>
<feature type="transmembrane region" description="Helical" evidence="3">
    <location>
        <begin position="629"/>
        <end position="650"/>
    </location>
</feature>
<feature type="domain" description="Methyltransferase type 12" evidence="4">
    <location>
        <begin position="48"/>
        <end position="143"/>
    </location>
</feature>
<keyword evidence="6" id="KW-1185">Reference proteome</keyword>
<dbReference type="GO" id="GO:0008643">
    <property type="term" value="P:carbohydrate transport"/>
    <property type="evidence" value="ECO:0007669"/>
    <property type="project" value="InterPro"/>
</dbReference>
<feature type="transmembrane region" description="Helical" evidence="3">
    <location>
        <begin position="534"/>
        <end position="554"/>
    </location>
</feature>
<dbReference type="Gene3D" id="3.40.50.150">
    <property type="entry name" value="Vaccinia Virus protein VP39"/>
    <property type="match status" value="1"/>
</dbReference>
<accession>A0A815AWS2</accession>
<feature type="transmembrane region" description="Helical" evidence="3">
    <location>
        <begin position="423"/>
        <end position="442"/>
    </location>
</feature>